<feature type="region of interest" description="Disordered" evidence="1">
    <location>
        <begin position="66"/>
        <end position="93"/>
    </location>
</feature>
<organism evidence="2 3">
    <name type="scientific">Vespula germanica</name>
    <name type="common">German yellow jacket</name>
    <name type="synonym">Paravespula germanica</name>
    <dbReference type="NCBI Taxonomy" id="30212"/>
    <lineage>
        <taxon>Eukaryota</taxon>
        <taxon>Metazoa</taxon>
        <taxon>Ecdysozoa</taxon>
        <taxon>Arthropoda</taxon>
        <taxon>Hexapoda</taxon>
        <taxon>Insecta</taxon>
        <taxon>Pterygota</taxon>
        <taxon>Neoptera</taxon>
        <taxon>Endopterygota</taxon>
        <taxon>Hymenoptera</taxon>
        <taxon>Apocrita</taxon>
        <taxon>Aculeata</taxon>
        <taxon>Vespoidea</taxon>
        <taxon>Vespidae</taxon>
        <taxon>Vespinae</taxon>
        <taxon>Vespula</taxon>
    </lineage>
</organism>
<name>A0A834J7C8_VESGE</name>
<dbReference type="Proteomes" id="UP000617340">
    <property type="component" value="Unassembled WGS sequence"/>
</dbReference>
<keyword evidence="3" id="KW-1185">Reference proteome</keyword>
<evidence type="ECO:0000313" key="3">
    <source>
        <dbReference type="Proteomes" id="UP000617340"/>
    </source>
</evidence>
<accession>A0A834J7C8</accession>
<feature type="region of interest" description="Disordered" evidence="1">
    <location>
        <begin position="1"/>
        <end position="40"/>
    </location>
</feature>
<feature type="compositionally biased region" description="Basic and acidic residues" evidence="1">
    <location>
        <begin position="1"/>
        <end position="22"/>
    </location>
</feature>
<dbReference type="AlphaFoldDB" id="A0A834J7C8"/>
<proteinExistence type="predicted"/>
<gene>
    <name evidence="2" type="ORF">HZH68_016236</name>
</gene>
<dbReference type="EMBL" id="JACSDZ010000023">
    <property type="protein sequence ID" value="KAF7380371.1"/>
    <property type="molecule type" value="Genomic_DNA"/>
</dbReference>
<protein>
    <submittedName>
        <fullName evidence="2">Uncharacterized protein</fullName>
    </submittedName>
</protein>
<sequence>MSEIGNDKENLGAIENDSKKQDLQINLEEEEEEREDTRYEDIQGECKDYSSTLAHDLFDDRFYLDDDDSTDKFNSSQNNEKTENDIENRNDYENGRFNHELQNKLIKVEIKLRDTDDEVEEKVVPIPLKCLEGSESTVI</sequence>
<evidence type="ECO:0000256" key="1">
    <source>
        <dbReference type="SAM" id="MobiDB-lite"/>
    </source>
</evidence>
<evidence type="ECO:0000313" key="2">
    <source>
        <dbReference type="EMBL" id="KAF7380371.1"/>
    </source>
</evidence>
<reference evidence="2" key="1">
    <citation type="journal article" date="2020" name="G3 (Bethesda)">
        <title>High-Quality Assemblies for Three Invasive Social Wasps from the &lt;i&gt;Vespula&lt;/i&gt; Genus.</title>
        <authorList>
            <person name="Harrop T.W.R."/>
            <person name="Guhlin J."/>
            <person name="McLaughlin G.M."/>
            <person name="Permina E."/>
            <person name="Stockwell P."/>
            <person name="Gilligan J."/>
            <person name="Le Lec M.F."/>
            <person name="Gruber M.A.M."/>
            <person name="Quinn O."/>
            <person name="Lovegrove M."/>
            <person name="Duncan E.J."/>
            <person name="Remnant E.J."/>
            <person name="Van Eeckhoven J."/>
            <person name="Graham B."/>
            <person name="Knapp R.A."/>
            <person name="Langford K.W."/>
            <person name="Kronenberg Z."/>
            <person name="Press M.O."/>
            <person name="Eacker S.M."/>
            <person name="Wilson-Rankin E.E."/>
            <person name="Purcell J."/>
            <person name="Lester P.J."/>
            <person name="Dearden P.K."/>
        </authorList>
    </citation>
    <scope>NUCLEOTIDE SEQUENCE</scope>
    <source>
        <strain evidence="2">Linc-1</strain>
    </source>
</reference>
<comment type="caution">
    <text evidence="2">The sequence shown here is derived from an EMBL/GenBank/DDBJ whole genome shotgun (WGS) entry which is preliminary data.</text>
</comment>
<feature type="compositionally biased region" description="Basic and acidic residues" evidence="1">
    <location>
        <begin position="80"/>
        <end position="93"/>
    </location>
</feature>